<dbReference type="GeneID" id="689077"/>
<gene>
    <name evidence="3 4 6" type="primary">Spaca7</name>
</gene>
<dbReference type="AlphaFoldDB" id="A0A6B9RW43"/>
<proteinExistence type="evidence at transcript level"/>
<dbReference type="CTD" id="122258"/>
<evidence type="ECO:0000313" key="6">
    <source>
        <dbReference type="RGD" id="1597409"/>
    </source>
</evidence>
<feature type="compositionally biased region" description="Low complexity" evidence="1">
    <location>
        <begin position="69"/>
        <end position="83"/>
    </location>
</feature>
<keyword evidence="5" id="KW-1185">Reference proteome</keyword>
<reference evidence="4 5" key="1">
    <citation type="journal article" date="2004" name="Nature">
        <title>Genome sequence of the Brown Norway rat yields insights into mammalian evolution.</title>
        <authorList>
            <consortium name="Rat Genome Sequencing Project Consortium"/>
            <person name="Gibbs R.A."/>
            <person name="Weinstock G.M."/>
            <person name="Metzker M.L."/>
            <person name="Muzny D.M."/>
            <person name="Sodergren E.J."/>
            <person name="Scherer S."/>
            <person name="Scott G."/>
            <person name="Steffen D."/>
            <person name="Worley K.C."/>
            <person name="Burch P.E."/>
            <person name="Okwuonu G."/>
            <person name="Hines S."/>
            <person name="Lewis L."/>
            <person name="Deramo C."/>
            <person name="Delgado O."/>
            <person name="Dugan-Rocha S."/>
            <person name="Miner G."/>
            <person name="Morgan M."/>
            <person name="Hawes A."/>
            <person name="Gill R."/>
            <person name="Holt R.A."/>
            <person name="Adams M.D."/>
            <person name="Amanatides P.G."/>
            <person name="Baden-Tillson H."/>
            <person name="Barnstead M."/>
            <person name="Chin S."/>
            <person name="Evans C.A."/>
            <person name="Ferriera S."/>
            <person name="Fosler C."/>
            <person name="Glodek A."/>
            <person name="Gu Z."/>
            <person name="Jennings D."/>
            <person name="Kraft C.L."/>
            <person name="Nguyen T."/>
            <person name="Pfannkoch C.M."/>
            <person name="Sitter C."/>
            <person name="Sutton G.G."/>
            <person name="Venter J.C."/>
            <person name="Woodage T."/>
            <person name="Smith D."/>
            <person name="Lee H.-M."/>
            <person name="Gustafson E."/>
            <person name="Cahill P."/>
            <person name="Kana A."/>
            <person name="Doucette-Stamm L."/>
            <person name="Weinstock K."/>
            <person name="Fechtel K."/>
            <person name="Weiss R.B."/>
            <person name="Dunn D.M."/>
            <person name="Green E.D."/>
            <person name="Blakesley R.W."/>
            <person name="Bouffard G.G."/>
            <person name="De Jong P.J."/>
            <person name="Osoegawa K."/>
            <person name="Zhu B."/>
            <person name="Marra M."/>
            <person name="Schein J."/>
            <person name="Bosdet I."/>
            <person name="Fjell C."/>
            <person name="Jones S."/>
            <person name="Krzywinski M."/>
            <person name="Mathewson C."/>
            <person name="Siddiqui A."/>
            <person name="Wye N."/>
            <person name="McPherson J."/>
            <person name="Zhao S."/>
            <person name="Fraser C.M."/>
            <person name="Shetty J."/>
            <person name="Shatsman S."/>
            <person name="Geer K."/>
            <person name="Chen Y."/>
            <person name="Abramzon S."/>
            <person name="Nierman W.C."/>
            <person name="Havlak P.H."/>
            <person name="Chen R."/>
            <person name="Durbin K.J."/>
            <person name="Egan A."/>
            <person name="Ren Y."/>
            <person name="Song X.-Z."/>
            <person name="Li B."/>
            <person name="Liu Y."/>
            <person name="Qin X."/>
            <person name="Cawley S."/>
            <person name="Cooney A.J."/>
            <person name="D'Souza L.M."/>
            <person name="Martin K."/>
            <person name="Wu J.Q."/>
            <person name="Gonzalez-Garay M.L."/>
            <person name="Jackson A.R."/>
            <person name="Kalafus K.J."/>
            <person name="McLeod M.P."/>
            <person name="Milosavljevic A."/>
            <person name="Virk D."/>
            <person name="Volkov A."/>
            <person name="Wheeler D.A."/>
            <person name="Zhang Z."/>
            <person name="Bailey J.A."/>
            <person name="Eichler E.E."/>
            <person name="Tuzun E."/>
            <person name="Birney E."/>
            <person name="Mongin E."/>
            <person name="Ureta-Vidal A."/>
            <person name="Woodwark C."/>
            <person name="Zdobnov E."/>
            <person name="Bork P."/>
            <person name="Suyama M."/>
            <person name="Torrents D."/>
            <person name="Alexandersson M."/>
            <person name="Trask B.J."/>
            <person name="Young J.M."/>
            <person name="Huang H."/>
            <person name="Wang H."/>
            <person name="Xing H."/>
            <person name="Daniels S."/>
            <person name="Gietzen D."/>
            <person name="Schmidt J."/>
            <person name="Stevens K."/>
            <person name="Vitt U."/>
            <person name="Wingrove J."/>
            <person name="Camara F."/>
            <person name="Mar Alba M."/>
            <person name="Abril J.F."/>
            <person name="Guigo R."/>
            <person name="Smit A."/>
            <person name="Dubchak I."/>
            <person name="Rubin E.M."/>
            <person name="Couronne O."/>
            <person name="Poliakov A."/>
            <person name="Huebner N."/>
            <person name="Ganten D."/>
            <person name="Goesele C."/>
            <person name="Hummel O."/>
            <person name="Kreitler T."/>
            <person name="Lee Y.-A."/>
            <person name="Monti J."/>
            <person name="Schulz H."/>
            <person name="Zimdahl H."/>
            <person name="Himmelbauer H."/>
            <person name="Lehrach H."/>
            <person name="Jacob H.J."/>
            <person name="Bromberg S."/>
            <person name="Gullings-Handley J."/>
            <person name="Jensen-Seaman M.I."/>
            <person name="Kwitek A.E."/>
            <person name="Lazar J."/>
            <person name="Pasko D."/>
            <person name="Tonellato P.J."/>
            <person name="Twigger S."/>
            <person name="Ponting C.P."/>
            <person name="Duarte J.M."/>
            <person name="Rice S."/>
            <person name="Goodstadt L."/>
            <person name="Beatson S.A."/>
            <person name="Emes R.D."/>
            <person name="Winter E.E."/>
            <person name="Webber C."/>
            <person name="Brandt P."/>
            <person name="Nyakatura G."/>
            <person name="Adetobi M."/>
            <person name="Chiaromonte F."/>
            <person name="Elnitski L."/>
            <person name="Eswara P."/>
            <person name="Hardison R.C."/>
            <person name="Hou M."/>
            <person name="Kolbe D."/>
            <person name="Makova K."/>
            <person name="Miller W."/>
            <person name="Nekrutenko A."/>
            <person name="Riemer C."/>
            <person name="Schwartz S."/>
            <person name="Taylor J."/>
            <person name="Yang S."/>
            <person name="Zhang Y."/>
            <person name="Lindpaintner K."/>
            <person name="Andrews T.D."/>
            <person name="Caccamo M."/>
            <person name="Clamp M."/>
            <person name="Clarke L."/>
            <person name="Curwen V."/>
            <person name="Durbin R.M."/>
            <person name="Eyras E."/>
            <person name="Searle S.M."/>
            <person name="Cooper G.M."/>
            <person name="Batzoglou S."/>
            <person name="Brudno M."/>
            <person name="Sidow A."/>
            <person name="Stone E.A."/>
            <person name="Payseur B.A."/>
            <person name="Bourque G."/>
            <person name="Lopez-Otin C."/>
            <person name="Puente X.S."/>
            <person name="Chakrabarti K."/>
            <person name="Chatterji S."/>
            <person name="Dewey C."/>
            <person name="Pachter L."/>
            <person name="Bray N."/>
            <person name="Yap V.B."/>
            <person name="Caspi A."/>
            <person name="Tesler G."/>
            <person name="Pevzner P.A."/>
            <person name="Haussler D."/>
            <person name="Roskin K.M."/>
            <person name="Baertsch R."/>
            <person name="Clawson H."/>
            <person name="Furey T.S."/>
            <person name="Hinrichs A.S."/>
            <person name="Karolchik D."/>
            <person name="Kent W.J."/>
            <person name="Rosenbloom K.R."/>
            <person name="Trumbower H."/>
            <person name="Weirauch M."/>
            <person name="Cooper D.N."/>
            <person name="Stenson P.D."/>
            <person name="Ma B."/>
            <person name="Brent M."/>
            <person name="Arumugam M."/>
            <person name="Shteynberg D."/>
            <person name="Copley R.R."/>
            <person name="Taylor M.S."/>
            <person name="Riethman H."/>
            <person name="Mudunuri U."/>
            <person name="Peterson J."/>
            <person name="Guyer M."/>
            <person name="Felsenfeld A."/>
            <person name="Old S."/>
            <person name="Mockrin S."/>
            <person name="Collins F.S."/>
        </authorList>
    </citation>
    <scope>NUCLEOTIDE SEQUENCE [LARGE SCALE GENOMIC DNA]</scope>
    <source>
        <strain evidence="4 5">Brown Norway</strain>
    </source>
</reference>
<sequence length="159" mass="17888">MAANRGARTFLSVFLLCCWQVTELHPVKTTSGPITEGVFNSTTENIPETLDEILAQDILEPRTSAMSATTPRTRSPTQTTVQTKEPNAGIEENYQEEAFENYHEFLENLEHSSRKKAKSDNNEKKSSKDDVYEKLSVLDRMIENPGQSEGSLELTESIF</sequence>
<feature type="region of interest" description="Disordered" evidence="1">
    <location>
        <begin position="61"/>
        <end position="89"/>
    </location>
</feature>
<feature type="region of interest" description="Disordered" evidence="1">
    <location>
        <begin position="110"/>
        <end position="132"/>
    </location>
</feature>
<reference evidence="3" key="2">
    <citation type="submission" date="2019-01" db="EMBL/GenBank/DDBJ databases">
        <authorList>
            <person name="Jamil A."/>
            <person name="Yenugu S."/>
        </authorList>
    </citation>
    <scope>NUCLEOTIDE SEQUENCE</scope>
    <source>
        <strain evidence="3">Wistar</strain>
        <tissue evidence="3">Testis</tissue>
    </source>
</reference>
<organism evidence="3">
    <name type="scientific">Rattus norvegicus</name>
    <name type="common">Rat</name>
    <dbReference type="NCBI Taxonomy" id="10116"/>
    <lineage>
        <taxon>Eukaryota</taxon>
        <taxon>Metazoa</taxon>
        <taxon>Chordata</taxon>
        <taxon>Craniata</taxon>
        <taxon>Vertebrata</taxon>
        <taxon>Euteleostomi</taxon>
        <taxon>Mammalia</taxon>
        <taxon>Eutheria</taxon>
        <taxon>Euarchontoglires</taxon>
        <taxon>Glires</taxon>
        <taxon>Rodentia</taxon>
        <taxon>Myomorpha</taxon>
        <taxon>Muroidea</taxon>
        <taxon>Muridae</taxon>
        <taxon>Murinae</taxon>
        <taxon>Rattus</taxon>
    </lineage>
</organism>
<evidence type="ECO:0000313" key="4">
    <source>
        <dbReference type="Ensembl" id="ENSRNOP00000096482.1"/>
    </source>
</evidence>
<accession>A0A6B9RW43</accession>
<evidence type="ECO:0000256" key="1">
    <source>
        <dbReference type="SAM" id="MobiDB-lite"/>
    </source>
</evidence>
<dbReference type="AGR" id="RGD:1597409"/>
<dbReference type="InterPro" id="IPR029301">
    <property type="entry name" value="SPACA7"/>
</dbReference>
<name>A0A6B9RW43_RAT</name>
<reference evidence="4" key="3">
    <citation type="submission" date="2025-05" db="UniProtKB">
        <authorList>
            <consortium name="Ensembl"/>
        </authorList>
    </citation>
    <scope>IDENTIFICATION</scope>
    <source>
        <strain evidence="4">Brown Norway</strain>
    </source>
</reference>
<protein>
    <submittedName>
        <fullName evidence="4">Sperm acrosome associated 7</fullName>
    </submittedName>
    <submittedName>
        <fullName evidence="3">Sperm acrosome associated protein 7</fullName>
    </submittedName>
</protein>
<dbReference type="KEGG" id="rno:689077"/>
<dbReference type="Proteomes" id="UP000002494">
    <property type="component" value="Chromosome 16"/>
</dbReference>
<dbReference type="Ensembl" id="ENSRNOT00000107465.2">
    <property type="protein sequence ID" value="ENSRNOP00000096482.1"/>
    <property type="gene ID" value="ENSRNOG00000054006.3"/>
</dbReference>
<feature type="chain" id="PRO_5044630527" evidence="2">
    <location>
        <begin position="25"/>
        <end position="159"/>
    </location>
</feature>
<dbReference type="Pfam" id="PF15307">
    <property type="entry name" value="SPACA7"/>
    <property type="match status" value="1"/>
</dbReference>
<dbReference type="EMBL" id="MK364792">
    <property type="protein sequence ID" value="QHI05887.1"/>
    <property type="molecule type" value="mRNA"/>
</dbReference>
<evidence type="ECO:0000313" key="5">
    <source>
        <dbReference type="Proteomes" id="UP000002494"/>
    </source>
</evidence>
<dbReference type="RGD" id="1597409">
    <property type="gene designation" value="Spaca7"/>
</dbReference>
<dbReference type="GeneTree" id="ENSGT00390000018090"/>
<evidence type="ECO:0000313" key="3">
    <source>
        <dbReference type="EMBL" id="QHI05887.1"/>
    </source>
</evidence>
<feature type="signal peptide" evidence="2">
    <location>
        <begin position="1"/>
        <end position="24"/>
    </location>
</feature>
<keyword evidence="2" id="KW-0732">Signal</keyword>
<evidence type="ECO:0000256" key="2">
    <source>
        <dbReference type="SAM" id="SignalP"/>
    </source>
</evidence>
<dbReference type="GO" id="GO:0001669">
    <property type="term" value="C:acrosomal vesicle"/>
    <property type="evidence" value="ECO:0007669"/>
    <property type="project" value="InterPro"/>
</dbReference>
<dbReference type="RefSeq" id="NP_001386208.1">
    <property type="nucleotide sequence ID" value="NM_001399279.1"/>
</dbReference>